<dbReference type="SUPFAM" id="SSF69118">
    <property type="entry name" value="AhpD-like"/>
    <property type="match status" value="1"/>
</dbReference>
<dbReference type="Gene3D" id="1.20.1290.10">
    <property type="entry name" value="AhpD-like"/>
    <property type="match status" value="1"/>
</dbReference>
<evidence type="ECO:0000313" key="2">
    <source>
        <dbReference type="Proteomes" id="UP000054549"/>
    </source>
</evidence>
<dbReference type="InterPro" id="IPR029032">
    <property type="entry name" value="AhpD-like"/>
</dbReference>
<sequence>MTVLATPAFLNRVKSIFPARSVSNPWFIMTAVVFSAANLPEEVPRVFAYAMEDVQTDQEKIALARKFREALFKSGLTSGYPKVINSLKALNDTMPEGLREKKVLRNVNLSLEEYGKIGKRAFTDLYGSTAQSVQSLLDDIYPDMGWFSNTIGYGLTYTLTDVLSPLETSYMLVASLITVDTPQQIIWHLANARRAGASLEEVRAVREIAMEVGRCAGIEWRNEVPEVLE</sequence>
<evidence type="ECO:0000313" key="1">
    <source>
        <dbReference type="EMBL" id="KIL68509.1"/>
    </source>
</evidence>
<dbReference type="STRING" id="946122.A0A0C2TMX6"/>
<gene>
    <name evidence="1" type="ORF">M378DRAFT_8574</name>
</gene>
<dbReference type="OrthoDB" id="5537330at2759"/>
<name>A0A0C2TMX6_AMAMK</name>
<dbReference type="AlphaFoldDB" id="A0A0C2TMX6"/>
<organism evidence="1 2">
    <name type="scientific">Amanita muscaria (strain Koide BX008)</name>
    <dbReference type="NCBI Taxonomy" id="946122"/>
    <lineage>
        <taxon>Eukaryota</taxon>
        <taxon>Fungi</taxon>
        <taxon>Dikarya</taxon>
        <taxon>Basidiomycota</taxon>
        <taxon>Agaricomycotina</taxon>
        <taxon>Agaricomycetes</taxon>
        <taxon>Agaricomycetidae</taxon>
        <taxon>Agaricales</taxon>
        <taxon>Pluteineae</taxon>
        <taxon>Amanitaceae</taxon>
        <taxon>Amanita</taxon>
    </lineage>
</organism>
<protein>
    <recommendedName>
        <fullName evidence="3">Carboxymuconolactone decarboxylase-like domain-containing protein</fullName>
    </recommendedName>
</protein>
<keyword evidence="2" id="KW-1185">Reference proteome</keyword>
<reference evidence="1 2" key="1">
    <citation type="submission" date="2014-04" db="EMBL/GenBank/DDBJ databases">
        <title>Evolutionary Origins and Diversification of the Mycorrhizal Mutualists.</title>
        <authorList>
            <consortium name="DOE Joint Genome Institute"/>
            <consortium name="Mycorrhizal Genomics Consortium"/>
            <person name="Kohler A."/>
            <person name="Kuo A."/>
            <person name="Nagy L.G."/>
            <person name="Floudas D."/>
            <person name="Copeland A."/>
            <person name="Barry K.W."/>
            <person name="Cichocki N."/>
            <person name="Veneault-Fourrey C."/>
            <person name="LaButti K."/>
            <person name="Lindquist E.A."/>
            <person name="Lipzen A."/>
            <person name="Lundell T."/>
            <person name="Morin E."/>
            <person name="Murat C."/>
            <person name="Riley R."/>
            <person name="Ohm R."/>
            <person name="Sun H."/>
            <person name="Tunlid A."/>
            <person name="Henrissat B."/>
            <person name="Grigoriev I.V."/>
            <person name="Hibbett D.S."/>
            <person name="Martin F."/>
        </authorList>
    </citation>
    <scope>NUCLEOTIDE SEQUENCE [LARGE SCALE GENOMIC DNA]</scope>
    <source>
        <strain evidence="1 2">Koide BX008</strain>
    </source>
</reference>
<proteinExistence type="predicted"/>
<dbReference type="EMBL" id="KN818228">
    <property type="protein sequence ID" value="KIL68509.1"/>
    <property type="molecule type" value="Genomic_DNA"/>
</dbReference>
<dbReference type="PANTHER" id="PTHR28180:SF2">
    <property type="entry name" value="PEROXISOMAL PROTEIN 2"/>
    <property type="match status" value="1"/>
</dbReference>
<dbReference type="PANTHER" id="PTHR28180">
    <property type="entry name" value="CONSERVED MITOCHONDRIAL PROTEIN-RELATED"/>
    <property type="match status" value="1"/>
</dbReference>
<dbReference type="InterPro" id="IPR052999">
    <property type="entry name" value="PTS1_Protein"/>
</dbReference>
<dbReference type="Proteomes" id="UP000054549">
    <property type="component" value="Unassembled WGS sequence"/>
</dbReference>
<accession>A0A0C2TMX6</accession>
<dbReference type="HOGENOM" id="CLU_065389_3_1_1"/>
<evidence type="ECO:0008006" key="3">
    <source>
        <dbReference type="Google" id="ProtNLM"/>
    </source>
</evidence>
<dbReference type="InParanoid" id="A0A0C2TMX6"/>